<evidence type="ECO:0000259" key="6">
    <source>
        <dbReference type="Pfam" id="PF01494"/>
    </source>
</evidence>
<dbReference type="Gene3D" id="3.50.50.60">
    <property type="entry name" value="FAD/NAD(P)-binding domain"/>
    <property type="match status" value="1"/>
</dbReference>
<dbReference type="KEGG" id="pgri:PgNI_09783"/>
<evidence type="ECO:0000256" key="4">
    <source>
        <dbReference type="ARBA" id="ARBA00022827"/>
    </source>
</evidence>
<reference evidence="8" key="2">
    <citation type="submission" date="2019-10" db="EMBL/GenBank/DDBJ databases">
        <authorList>
            <consortium name="NCBI Genome Project"/>
        </authorList>
    </citation>
    <scope>NUCLEOTIDE SEQUENCE</scope>
    <source>
        <strain evidence="8">NI907</strain>
    </source>
</reference>
<dbReference type="GO" id="GO:0071949">
    <property type="term" value="F:FAD binding"/>
    <property type="evidence" value="ECO:0007669"/>
    <property type="project" value="InterPro"/>
</dbReference>
<name>A0A6P8AS28_PYRGI</name>
<reference evidence="8" key="1">
    <citation type="journal article" date="2019" name="Mol. Biol. Evol.">
        <title>Blast fungal genomes show frequent chromosomal changes, gene gains and losses, and effector gene turnover.</title>
        <authorList>
            <person name="Gomez Luciano L.B."/>
            <person name="Jason Tsai I."/>
            <person name="Chuma I."/>
            <person name="Tosa Y."/>
            <person name="Chen Y.H."/>
            <person name="Li J.Y."/>
            <person name="Li M.Y."/>
            <person name="Jade Lu M.Y."/>
            <person name="Nakayashiki H."/>
            <person name="Li W.H."/>
        </authorList>
    </citation>
    <scope>NUCLEOTIDE SEQUENCE</scope>
    <source>
        <strain evidence="8">NI907</strain>
    </source>
</reference>
<keyword evidence="3" id="KW-0285">Flavoprotein</keyword>
<dbReference type="GO" id="GO:0016709">
    <property type="term" value="F:oxidoreductase activity, acting on paired donors, with incorporation or reduction of molecular oxygen, NAD(P)H as one donor, and incorporation of one atom of oxygen"/>
    <property type="evidence" value="ECO:0007669"/>
    <property type="project" value="UniProtKB-ARBA"/>
</dbReference>
<dbReference type="Pfam" id="PF01494">
    <property type="entry name" value="FAD_binding_3"/>
    <property type="match status" value="1"/>
</dbReference>
<proteinExistence type="inferred from homology"/>
<dbReference type="PANTHER" id="PTHR43004:SF19">
    <property type="entry name" value="BINDING MONOOXYGENASE, PUTATIVE (JCVI)-RELATED"/>
    <property type="match status" value="1"/>
</dbReference>
<sequence length="572" mass="62930">MDTEELDVLIIGAGPTGLTLALELALQQHGQQRQRVKFRIIDREPEPSPYSRALVVQPRTLELLARYGFDDLLSRMLDRGRAVTGMTWSFTPTREARFQFSDMGSDDTEFPLSFNVSQTETERFLLSCLEIALGVDGSRVPVVERGVEAESVVQDADGATVTLVKRDGGDDPGTKETVRCKYVIGADGARSIVRKASTTITFDGKTYPHDFIICDAYLSDTHLPLDRININVHGPFVGIFPVGGDIVRIASMREPGAELTGLPALEEFQYILTNRAGRAAAMGRLHDPIWMTNFRIHCRCASRYRDGRLFIAGDAAHIHSPVGGQGMNAGLQDAINLGWKLSAVLRGAADESLLDTYEEERRPIGLELLRTTDNMFRFFATTNRFLIWLRALIGPWLPPLLVGTQARRRRFFKWITMLSISYRGSSSIVATATGFKGPVMGGDRAPDGKLLVSPAIAATAETTTTTTTNLHRLIAGVRHHLVLFAGDTATEDDLIQFAAKVVARENEIPVVMIFPGDEGSLVPKNAYRDPESVLHKRYGLGSKAGYVLVRPDQYVAHIGYISSVEELVASLG</sequence>
<dbReference type="Gene3D" id="3.30.70.2450">
    <property type="match status" value="1"/>
</dbReference>
<evidence type="ECO:0000256" key="3">
    <source>
        <dbReference type="ARBA" id="ARBA00022630"/>
    </source>
</evidence>
<keyword evidence="7" id="KW-1185">Reference proteome</keyword>
<protein>
    <recommendedName>
        <fullName evidence="6">FAD-binding domain-containing protein</fullName>
    </recommendedName>
</protein>
<evidence type="ECO:0000256" key="2">
    <source>
        <dbReference type="ARBA" id="ARBA00007801"/>
    </source>
</evidence>
<dbReference type="Gene3D" id="3.40.30.120">
    <property type="match status" value="1"/>
</dbReference>
<keyword evidence="5" id="KW-0560">Oxidoreductase</keyword>
<dbReference type="InterPro" id="IPR002938">
    <property type="entry name" value="FAD-bd"/>
</dbReference>
<gene>
    <name evidence="8" type="ORF">PgNI_09783</name>
</gene>
<dbReference type="PRINTS" id="PR00420">
    <property type="entry name" value="RNGMNOXGNASE"/>
</dbReference>
<dbReference type="SUPFAM" id="SSF51905">
    <property type="entry name" value="FAD/NAD(P)-binding domain"/>
    <property type="match status" value="1"/>
</dbReference>
<feature type="domain" description="FAD-binding" evidence="6">
    <location>
        <begin position="5"/>
        <end position="370"/>
    </location>
</feature>
<organism evidence="7 8">
    <name type="scientific">Pyricularia grisea</name>
    <name type="common">Crabgrass-specific blast fungus</name>
    <name type="synonym">Magnaporthe grisea</name>
    <dbReference type="NCBI Taxonomy" id="148305"/>
    <lineage>
        <taxon>Eukaryota</taxon>
        <taxon>Fungi</taxon>
        <taxon>Dikarya</taxon>
        <taxon>Ascomycota</taxon>
        <taxon>Pezizomycotina</taxon>
        <taxon>Sordariomycetes</taxon>
        <taxon>Sordariomycetidae</taxon>
        <taxon>Magnaporthales</taxon>
        <taxon>Pyriculariaceae</taxon>
        <taxon>Pyricularia</taxon>
    </lineage>
</organism>
<evidence type="ECO:0000256" key="5">
    <source>
        <dbReference type="ARBA" id="ARBA00023002"/>
    </source>
</evidence>
<evidence type="ECO:0000256" key="1">
    <source>
        <dbReference type="ARBA" id="ARBA00001974"/>
    </source>
</evidence>
<evidence type="ECO:0000313" key="7">
    <source>
        <dbReference type="Proteomes" id="UP000515153"/>
    </source>
</evidence>
<dbReference type="Proteomes" id="UP000515153">
    <property type="component" value="Unplaced"/>
</dbReference>
<accession>A0A6P8AS28</accession>
<dbReference type="GeneID" id="41964673"/>
<dbReference type="RefSeq" id="XP_030977684.1">
    <property type="nucleotide sequence ID" value="XM_031129765.1"/>
</dbReference>
<evidence type="ECO:0000313" key="8">
    <source>
        <dbReference type="RefSeq" id="XP_030977684.1"/>
    </source>
</evidence>
<comment type="similarity">
    <text evidence="2">Belongs to the PheA/TfdB FAD monooxygenase family.</text>
</comment>
<dbReference type="AlphaFoldDB" id="A0A6P8AS28"/>
<dbReference type="PANTHER" id="PTHR43004">
    <property type="entry name" value="TRK SYSTEM POTASSIUM UPTAKE PROTEIN"/>
    <property type="match status" value="1"/>
</dbReference>
<dbReference type="InterPro" id="IPR036188">
    <property type="entry name" value="FAD/NAD-bd_sf"/>
</dbReference>
<dbReference type="SUPFAM" id="SSF52833">
    <property type="entry name" value="Thioredoxin-like"/>
    <property type="match status" value="1"/>
</dbReference>
<reference evidence="8" key="3">
    <citation type="submission" date="2025-08" db="UniProtKB">
        <authorList>
            <consortium name="RefSeq"/>
        </authorList>
    </citation>
    <scope>IDENTIFICATION</scope>
    <source>
        <strain evidence="8">NI907</strain>
    </source>
</reference>
<comment type="cofactor">
    <cofactor evidence="1">
        <name>FAD</name>
        <dbReference type="ChEBI" id="CHEBI:57692"/>
    </cofactor>
</comment>
<dbReference type="InterPro" id="IPR050641">
    <property type="entry name" value="RIFMO-like"/>
</dbReference>
<dbReference type="InterPro" id="IPR036249">
    <property type="entry name" value="Thioredoxin-like_sf"/>
</dbReference>
<keyword evidence="4" id="KW-0274">FAD</keyword>